<name>A0ABP8GZM2_9BURK</name>
<protein>
    <recommendedName>
        <fullName evidence="4">Lema family protein</fullName>
    </recommendedName>
</protein>
<evidence type="ECO:0008006" key="4">
    <source>
        <dbReference type="Google" id="ProtNLM"/>
    </source>
</evidence>
<evidence type="ECO:0000313" key="3">
    <source>
        <dbReference type="Proteomes" id="UP001500975"/>
    </source>
</evidence>
<dbReference type="RefSeq" id="WP_345535867.1">
    <property type="nucleotide sequence ID" value="NZ_BAABGJ010000004.1"/>
</dbReference>
<evidence type="ECO:0000256" key="1">
    <source>
        <dbReference type="SAM" id="Phobius"/>
    </source>
</evidence>
<organism evidence="2 3">
    <name type="scientific">Variovorax defluvii</name>
    <dbReference type="NCBI Taxonomy" id="913761"/>
    <lineage>
        <taxon>Bacteria</taxon>
        <taxon>Pseudomonadati</taxon>
        <taxon>Pseudomonadota</taxon>
        <taxon>Betaproteobacteria</taxon>
        <taxon>Burkholderiales</taxon>
        <taxon>Comamonadaceae</taxon>
        <taxon>Variovorax</taxon>
    </lineage>
</organism>
<reference evidence="3" key="1">
    <citation type="journal article" date="2019" name="Int. J. Syst. Evol. Microbiol.">
        <title>The Global Catalogue of Microorganisms (GCM) 10K type strain sequencing project: providing services to taxonomists for standard genome sequencing and annotation.</title>
        <authorList>
            <consortium name="The Broad Institute Genomics Platform"/>
            <consortium name="The Broad Institute Genome Sequencing Center for Infectious Disease"/>
            <person name="Wu L."/>
            <person name="Ma J."/>
        </authorList>
    </citation>
    <scope>NUCLEOTIDE SEQUENCE [LARGE SCALE GENOMIC DNA]</scope>
    <source>
        <strain evidence="3">JCM 17804</strain>
    </source>
</reference>
<proteinExistence type="predicted"/>
<feature type="transmembrane region" description="Helical" evidence="1">
    <location>
        <begin position="12"/>
        <end position="29"/>
    </location>
</feature>
<dbReference type="SUPFAM" id="SSF140478">
    <property type="entry name" value="LemA-like"/>
    <property type="match status" value="1"/>
</dbReference>
<evidence type="ECO:0000313" key="2">
    <source>
        <dbReference type="EMBL" id="GAA4332054.1"/>
    </source>
</evidence>
<sequence>MNFVPDSWPWWIAGAVALFWFVGAYNRIVRLRSGALQAWAALDAALVRQLDFVQARLAEAPAAQPAGHADGQPDASLQASASQLVTLLAAARVKPLDPSRIAALGTALHVMLMAWQRLYPDDVVSFDADGTLSRPAPLGGREELAAGGAAPMAWPEPSAAAEIARNQFNLAVDQYNGAVGQFPALLVAWIMQLRPAAPLR</sequence>
<accession>A0ABP8GZM2</accession>
<dbReference type="Gene3D" id="1.20.1440.20">
    <property type="entry name" value="LemA-like domain"/>
    <property type="match status" value="1"/>
</dbReference>
<keyword evidence="1" id="KW-0472">Membrane</keyword>
<dbReference type="InterPro" id="IPR023353">
    <property type="entry name" value="LemA-like_dom_sf"/>
</dbReference>
<dbReference type="Proteomes" id="UP001500975">
    <property type="component" value="Unassembled WGS sequence"/>
</dbReference>
<keyword evidence="1" id="KW-0812">Transmembrane</keyword>
<gene>
    <name evidence="2" type="ORF">GCM10023165_06600</name>
</gene>
<keyword evidence="1" id="KW-1133">Transmembrane helix</keyword>
<dbReference type="EMBL" id="BAABGJ010000004">
    <property type="protein sequence ID" value="GAA4332054.1"/>
    <property type="molecule type" value="Genomic_DNA"/>
</dbReference>
<comment type="caution">
    <text evidence="2">The sequence shown here is derived from an EMBL/GenBank/DDBJ whole genome shotgun (WGS) entry which is preliminary data.</text>
</comment>
<keyword evidence="3" id="KW-1185">Reference proteome</keyword>